<dbReference type="OrthoDB" id="15041at2759"/>
<dbReference type="Proteomes" id="UP000695562">
    <property type="component" value="Unassembled WGS sequence"/>
</dbReference>
<keyword evidence="1" id="KW-1133">Transmembrane helix</keyword>
<gene>
    <name evidence="3" type="ORF">CYY_007110</name>
</gene>
<dbReference type="EMBL" id="AJWJ01000361">
    <property type="protein sequence ID" value="KAF2071577.1"/>
    <property type="molecule type" value="Genomic_DNA"/>
</dbReference>
<protein>
    <recommendedName>
        <fullName evidence="5">Transmembrane protein</fullName>
    </recommendedName>
</protein>
<keyword evidence="1" id="KW-0812">Transmembrane</keyword>
<proteinExistence type="predicted"/>
<evidence type="ECO:0008006" key="5">
    <source>
        <dbReference type="Google" id="ProtNLM"/>
    </source>
</evidence>
<feature type="transmembrane region" description="Helical" evidence="1">
    <location>
        <begin position="39"/>
        <end position="57"/>
    </location>
</feature>
<feature type="transmembrane region" description="Helical" evidence="1">
    <location>
        <begin position="69"/>
        <end position="88"/>
    </location>
</feature>
<sequence>MFWCSRTKVGLSSFLLFLFGITQVVLTWANKDVDTQHTWAFFANGCVCVLTGFCGILSTILEKKTIKKIYFLMCCYTILESIIVFIIYSSLLHKYIKNACGGDEFFNAYCQGIKIYLSTSTAVFWAFIVLLVPYSTIVSYGHLAGNDKTGTIEMDSRNN</sequence>
<keyword evidence="2" id="KW-0732">Signal</keyword>
<accession>A0A8J4PP45</accession>
<evidence type="ECO:0000256" key="1">
    <source>
        <dbReference type="SAM" id="Phobius"/>
    </source>
</evidence>
<evidence type="ECO:0000256" key="2">
    <source>
        <dbReference type="SAM" id="SignalP"/>
    </source>
</evidence>
<comment type="caution">
    <text evidence="3">The sequence shown here is derived from an EMBL/GenBank/DDBJ whole genome shotgun (WGS) entry which is preliminary data.</text>
</comment>
<reference evidence="3" key="1">
    <citation type="submission" date="2020-01" db="EMBL/GenBank/DDBJ databases">
        <title>Development of genomics and gene disruption for Polysphondylium violaceum indicates a role for the polyketide synthase stlB in stalk morphogenesis.</title>
        <authorList>
            <person name="Narita B."/>
            <person name="Kawabe Y."/>
            <person name="Kin K."/>
            <person name="Saito T."/>
            <person name="Gibbs R."/>
            <person name="Kuspa A."/>
            <person name="Muzny D."/>
            <person name="Queller D."/>
            <person name="Richards S."/>
            <person name="Strassman J."/>
            <person name="Sucgang R."/>
            <person name="Worley K."/>
            <person name="Schaap P."/>
        </authorList>
    </citation>
    <scope>NUCLEOTIDE SEQUENCE</scope>
    <source>
        <strain evidence="3">QSvi11</strain>
    </source>
</reference>
<feature type="chain" id="PRO_5035188796" description="Transmembrane protein" evidence="2">
    <location>
        <begin position="30"/>
        <end position="159"/>
    </location>
</feature>
<keyword evidence="1" id="KW-0472">Membrane</keyword>
<evidence type="ECO:0000313" key="4">
    <source>
        <dbReference type="Proteomes" id="UP000695562"/>
    </source>
</evidence>
<organism evidence="3 4">
    <name type="scientific">Polysphondylium violaceum</name>
    <dbReference type="NCBI Taxonomy" id="133409"/>
    <lineage>
        <taxon>Eukaryota</taxon>
        <taxon>Amoebozoa</taxon>
        <taxon>Evosea</taxon>
        <taxon>Eumycetozoa</taxon>
        <taxon>Dictyostelia</taxon>
        <taxon>Dictyosteliales</taxon>
        <taxon>Dictyosteliaceae</taxon>
        <taxon>Polysphondylium</taxon>
    </lineage>
</organism>
<name>A0A8J4PP45_9MYCE</name>
<evidence type="ECO:0000313" key="3">
    <source>
        <dbReference type="EMBL" id="KAF2071577.1"/>
    </source>
</evidence>
<keyword evidence="4" id="KW-1185">Reference proteome</keyword>
<feature type="transmembrane region" description="Helical" evidence="1">
    <location>
        <begin position="122"/>
        <end position="143"/>
    </location>
</feature>
<dbReference type="AlphaFoldDB" id="A0A8J4PP45"/>
<feature type="signal peptide" evidence="2">
    <location>
        <begin position="1"/>
        <end position="29"/>
    </location>
</feature>